<name>A0A328FGL8_9BACT</name>
<keyword evidence="11" id="KW-1185">Reference proteome</keyword>
<dbReference type="Proteomes" id="UP000293902">
    <property type="component" value="Chromosome"/>
</dbReference>
<evidence type="ECO:0000256" key="2">
    <source>
        <dbReference type="ARBA" id="ARBA00008806"/>
    </source>
</evidence>
<dbReference type="AlphaFoldDB" id="A0A328FGL8"/>
<dbReference type="GO" id="GO:0005886">
    <property type="term" value="C:plasma membrane"/>
    <property type="evidence" value="ECO:0007669"/>
    <property type="project" value="UniProtKB-SubCell"/>
</dbReference>
<evidence type="ECO:0000313" key="8">
    <source>
        <dbReference type="EMBL" id="QBH13524.1"/>
    </source>
</evidence>
<dbReference type="InterPro" id="IPR003688">
    <property type="entry name" value="TraG/VirD4"/>
</dbReference>
<evidence type="ECO:0000256" key="1">
    <source>
        <dbReference type="ARBA" id="ARBA00004651"/>
    </source>
</evidence>
<dbReference type="Pfam" id="PF02534">
    <property type="entry name" value="T4SS-DNA_transf"/>
    <property type="match status" value="1"/>
</dbReference>
<dbReference type="InterPro" id="IPR027417">
    <property type="entry name" value="P-loop_NTPase"/>
</dbReference>
<protein>
    <submittedName>
        <fullName evidence="9">Conjugal transfer protein TraG</fullName>
    </submittedName>
</protein>
<accession>A0A328FGL8</accession>
<reference evidence="9 10" key="1">
    <citation type="submission" date="2018-06" db="EMBL/GenBank/DDBJ databases">
        <title>Complete Genome Sequence of Desulfobacter hydrogenophilus (DSM3380).</title>
        <authorList>
            <person name="Marietou A."/>
            <person name="Schreiber L."/>
            <person name="Marshall I."/>
            <person name="Jorgensen B."/>
        </authorList>
    </citation>
    <scope>NUCLEOTIDE SEQUENCE [LARGE SCALE GENOMIC DNA]</scope>
    <source>
        <strain evidence="9 10">DSM 3380</strain>
    </source>
</reference>
<dbReference type="CDD" id="cd01127">
    <property type="entry name" value="TrwB_TraG_TraD_VirD4"/>
    <property type="match status" value="1"/>
</dbReference>
<evidence type="ECO:0000256" key="4">
    <source>
        <dbReference type="ARBA" id="ARBA00022692"/>
    </source>
</evidence>
<dbReference type="InterPro" id="IPR051539">
    <property type="entry name" value="T4SS-coupling_protein"/>
</dbReference>
<dbReference type="Gene3D" id="3.40.50.300">
    <property type="entry name" value="P-loop containing nucleotide triphosphate hydrolases"/>
    <property type="match status" value="1"/>
</dbReference>
<evidence type="ECO:0000256" key="6">
    <source>
        <dbReference type="ARBA" id="ARBA00023136"/>
    </source>
</evidence>
<keyword evidence="3" id="KW-1003">Cell membrane</keyword>
<organism evidence="9 10">
    <name type="scientific">Desulfobacter hydrogenophilus</name>
    <dbReference type="NCBI Taxonomy" id="2291"/>
    <lineage>
        <taxon>Bacteria</taxon>
        <taxon>Pseudomonadati</taxon>
        <taxon>Thermodesulfobacteriota</taxon>
        <taxon>Desulfobacteria</taxon>
        <taxon>Desulfobacterales</taxon>
        <taxon>Desulfobacteraceae</taxon>
        <taxon>Desulfobacter</taxon>
    </lineage>
</organism>
<dbReference type="PANTHER" id="PTHR37937">
    <property type="entry name" value="CONJUGATIVE TRANSFER: DNA TRANSPORT"/>
    <property type="match status" value="1"/>
</dbReference>
<feature type="transmembrane region" description="Helical" evidence="7">
    <location>
        <begin position="20"/>
        <end position="38"/>
    </location>
</feature>
<keyword evidence="6 7" id="KW-0472">Membrane</keyword>
<keyword evidence="5 7" id="KW-1133">Transmembrane helix</keyword>
<dbReference type="NCBIfam" id="NF010453">
    <property type="entry name" value="PRK13880.1"/>
    <property type="match status" value="1"/>
</dbReference>
<evidence type="ECO:0000256" key="5">
    <source>
        <dbReference type="ARBA" id="ARBA00022989"/>
    </source>
</evidence>
<sequence>MKKQEYGLKQAKAKESRYALLFPVCFFLWAFAFMSYSTQTVARALRYHPDLGRPVFDTYYLPWKVFEWNKYITDTPVGDKVDLIFGVFILSTVFGFFLILRKKPKGNLNLHGTATWAKKKDLAAMGLDAKDGVYVGGFPLARGTKYLIHNGPEHILAFAPTRSGKGVGLVIPSLLAWIGSSVTLDIKGENYALTAGYRAKELSHKILKFDPADETFSFAKWNPLAEVRINTNHAIADAQNIAQMICDPDGKGMKDYFTQAGYALLTGLILHVIVSKQGATLADVVAEITKSDNEGDVKNLLYAMIDKEHAQILKKRYPDMDIDLADNIQSTIDSYAGEAVIKADRELSGVVSTAVTNLSLYRDPIVAKNTSESDFFISDIMNAETPVDLYLVVSPANLDRLRPLLRVFFNLALRKFTQKMEFENGQAVVCYKHRLLLMLDEFTSLGKLEIMQKALAFMAGYGVKAYIIVQDLSQLQEAYTRDESITSNCHVRIAYAPNKIETAKLLSDMTGKTTVVDKKTSVSGKRLGGMGNASVSVSEVARPLLTPDECMRLRGPVKDEKGGIKTPGDMLIFVAGYNTVYGQQILYFLDPVFQKRVKIPPPGSIDLFKLKEVSKNDI</sequence>
<comment type="similarity">
    <text evidence="2">Belongs to the VirD4/TraG family.</text>
</comment>
<dbReference type="RefSeq" id="WP_111953064.1">
    <property type="nucleotide sequence ID" value="NZ_CP036313.1"/>
</dbReference>
<gene>
    <name evidence="9" type="ORF">DO021_01605</name>
    <name evidence="8" type="ORF">EYB58_11675</name>
</gene>
<keyword evidence="4 7" id="KW-0812">Transmembrane</keyword>
<comment type="subcellular location">
    <subcellularLocation>
        <location evidence="1">Cell membrane</location>
        <topology evidence="1">Multi-pass membrane protein</topology>
    </subcellularLocation>
</comment>
<evidence type="ECO:0000313" key="11">
    <source>
        <dbReference type="Proteomes" id="UP000293902"/>
    </source>
</evidence>
<evidence type="ECO:0000256" key="7">
    <source>
        <dbReference type="SAM" id="Phobius"/>
    </source>
</evidence>
<dbReference type="Proteomes" id="UP000248798">
    <property type="component" value="Unassembled WGS sequence"/>
</dbReference>
<feature type="transmembrane region" description="Helical" evidence="7">
    <location>
        <begin position="83"/>
        <end position="100"/>
    </location>
</feature>
<dbReference type="PANTHER" id="PTHR37937:SF1">
    <property type="entry name" value="CONJUGATIVE TRANSFER: DNA TRANSPORT"/>
    <property type="match status" value="1"/>
</dbReference>
<dbReference type="SUPFAM" id="SSF52540">
    <property type="entry name" value="P-loop containing nucleoside triphosphate hydrolases"/>
    <property type="match status" value="1"/>
</dbReference>
<dbReference type="EMBL" id="QLNI01000002">
    <property type="protein sequence ID" value="RAM03774.1"/>
    <property type="molecule type" value="Genomic_DNA"/>
</dbReference>
<evidence type="ECO:0000256" key="3">
    <source>
        <dbReference type="ARBA" id="ARBA00022475"/>
    </source>
</evidence>
<reference evidence="8 11" key="2">
    <citation type="submission" date="2019-02" db="EMBL/GenBank/DDBJ databases">
        <title>Complete genome sequence of Desulfobacter hydrogenophilus AcRS1.</title>
        <authorList>
            <person name="Marietou A."/>
            <person name="Lund M.B."/>
            <person name="Marshall I.P.G."/>
            <person name="Schreiber L."/>
            <person name="Jorgensen B."/>
        </authorList>
    </citation>
    <scope>NUCLEOTIDE SEQUENCE [LARGE SCALE GENOMIC DNA]</scope>
    <source>
        <strain evidence="8 11">AcRS1</strain>
    </source>
</reference>
<dbReference type="EMBL" id="CP036313">
    <property type="protein sequence ID" value="QBH13524.1"/>
    <property type="molecule type" value="Genomic_DNA"/>
</dbReference>
<evidence type="ECO:0000313" key="9">
    <source>
        <dbReference type="EMBL" id="RAM03774.1"/>
    </source>
</evidence>
<evidence type="ECO:0000313" key="10">
    <source>
        <dbReference type="Proteomes" id="UP000248798"/>
    </source>
</evidence>
<proteinExistence type="inferred from homology"/>
<dbReference type="OrthoDB" id="9759295at2"/>